<dbReference type="InterPro" id="IPR008538">
    <property type="entry name" value="Uma2"/>
</dbReference>
<organism evidence="3 4">
    <name type="scientific">Sphaerospermopsis reniformis</name>
    <dbReference type="NCBI Taxonomy" id="531300"/>
    <lineage>
        <taxon>Bacteria</taxon>
        <taxon>Bacillati</taxon>
        <taxon>Cyanobacteriota</taxon>
        <taxon>Cyanophyceae</taxon>
        <taxon>Nostocales</taxon>
        <taxon>Aphanizomenonaceae</taxon>
        <taxon>Sphaerospermopsis</taxon>
    </lineage>
</organism>
<sequence>MYQTDPPLAAKETLPTMYDLPSEDPEEKGLPDQFHLLQPQLLADTFLPPHYKQEELFTGSDINLYFDSRHPLWYKRPDWFAVVGVPYLYEKKDLRLSYVVWQESVNPYIVVELLSPGTEKEDLGQMLRDVEKPPGKWEVYEKILRIPYYAIFDRYQSEFRMFELRGDRYIETLRSTPSDANSRFWIPGLELGLGIWQGSYKNVQMPWLRWYDQNGNWVLTPAEQEREKAEQERQRANQERQRANQERQLAEQEKQRAEQERQKKEKLIAQLRALGVEPEID</sequence>
<protein>
    <recommendedName>
        <fullName evidence="2">Putative restriction endonuclease domain-containing protein</fullName>
    </recommendedName>
</protein>
<evidence type="ECO:0000313" key="4">
    <source>
        <dbReference type="Proteomes" id="UP000300142"/>
    </source>
</evidence>
<evidence type="ECO:0000259" key="2">
    <source>
        <dbReference type="Pfam" id="PF05685"/>
    </source>
</evidence>
<dbReference type="PANTHER" id="PTHR33352:SF3">
    <property type="entry name" value="SLR1612 PROTEIN"/>
    <property type="match status" value="1"/>
</dbReference>
<gene>
    <name evidence="3" type="ORF">SR1949_42870</name>
</gene>
<comment type="caution">
    <text evidence="3">The sequence shown here is derived from an EMBL/GenBank/DDBJ whole genome shotgun (WGS) entry which is preliminary data.</text>
</comment>
<proteinExistence type="predicted"/>
<dbReference type="AlphaFoldDB" id="A0A480AAN7"/>
<reference evidence="4" key="1">
    <citation type="submission" date="2019-02" db="EMBL/GenBank/DDBJ databases">
        <title>Draft genome sequence of Sphaerospermopsis reniformis NIES-1949.</title>
        <authorList>
            <person name="Yamaguchi H."/>
            <person name="Suzuki S."/>
            <person name="Kawachi M."/>
        </authorList>
    </citation>
    <scope>NUCLEOTIDE SEQUENCE [LARGE SCALE GENOMIC DNA]</scope>
    <source>
        <strain evidence="4">NIES-1949</strain>
    </source>
</reference>
<dbReference type="RefSeq" id="WP_137668832.1">
    <property type="nucleotide sequence ID" value="NZ_BJCE01000217.1"/>
</dbReference>
<accession>A0A480AAN7</accession>
<dbReference type="Pfam" id="PF05685">
    <property type="entry name" value="Uma2"/>
    <property type="match status" value="1"/>
</dbReference>
<dbReference type="PANTHER" id="PTHR33352">
    <property type="entry name" value="SLR1095 PROTEIN"/>
    <property type="match status" value="1"/>
</dbReference>
<feature type="region of interest" description="Disordered" evidence="1">
    <location>
        <begin position="223"/>
        <end position="262"/>
    </location>
</feature>
<keyword evidence="4" id="KW-1185">Reference proteome</keyword>
<dbReference type="EMBL" id="BJCE01000217">
    <property type="protein sequence ID" value="GCL39164.1"/>
    <property type="molecule type" value="Genomic_DNA"/>
</dbReference>
<dbReference type="Proteomes" id="UP000300142">
    <property type="component" value="Unassembled WGS sequence"/>
</dbReference>
<evidence type="ECO:0000313" key="3">
    <source>
        <dbReference type="EMBL" id="GCL39164.1"/>
    </source>
</evidence>
<feature type="domain" description="Putative restriction endonuclease" evidence="2">
    <location>
        <begin position="18"/>
        <end position="174"/>
    </location>
</feature>
<dbReference type="CDD" id="cd06260">
    <property type="entry name" value="DUF820-like"/>
    <property type="match status" value="1"/>
</dbReference>
<name>A0A480AAN7_9CYAN</name>
<evidence type="ECO:0000256" key="1">
    <source>
        <dbReference type="SAM" id="MobiDB-lite"/>
    </source>
</evidence>